<comment type="caution">
    <text evidence="3">The sequence shown here is derived from an EMBL/GenBank/DDBJ whole genome shotgun (WGS) entry which is preliminary data.</text>
</comment>
<evidence type="ECO:0000313" key="4">
    <source>
        <dbReference type="Proteomes" id="UP000284006"/>
    </source>
</evidence>
<keyword evidence="1" id="KW-0732">Signal</keyword>
<protein>
    <submittedName>
        <fullName evidence="3">PEP-CTERM sorting domain-containing protein</fullName>
    </submittedName>
</protein>
<dbReference type="InterPro" id="IPR013424">
    <property type="entry name" value="Ice-binding_C"/>
</dbReference>
<name>A0A418Y7H6_9BURK</name>
<proteinExistence type="predicted"/>
<keyword evidence="4" id="KW-1185">Reference proteome</keyword>
<feature type="signal peptide" evidence="1">
    <location>
        <begin position="1"/>
        <end position="37"/>
    </location>
</feature>
<evidence type="ECO:0000256" key="1">
    <source>
        <dbReference type="SAM" id="SignalP"/>
    </source>
</evidence>
<dbReference type="NCBIfam" id="NF040603">
    <property type="entry name" value="choice_anch_P"/>
    <property type="match status" value="1"/>
</dbReference>
<reference evidence="3 4" key="1">
    <citation type="submission" date="2018-09" db="EMBL/GenBank/DDBJ databases">
        <authorList>
            <person name="Zhu H."/>
        </authorList>
    </citation>
    <scope>NUCLEOTIDE SEQUENCE [LARGE SCALE GENOMIC DNA]</scope>
    <source>
        <strain evidence="3 4">K1S02-61</strain>
    </source>
</reference>
<gene>
    <name evidence="3" type="ORF">D3872_02330</name>
</gene>
<evidence type="ECO:0000259" key="2">
    <source>
        <dbReference type="Pfam" id="PF07589"/>
    </source>
</evidence>
<dbReference type="AlphaFoldDB" id="A0A418Y7H6"/>
<evidence type="ECO:0000313" key="3">
    <source>
        <dbReference type="EMBL" id="RJG25864.1"/>
    </source>
</evidence>
<dbReference type="Pfam" id="PF07589">
    <property type="entry name" value="PEP-CTERM"/>
    <property type="match status" value="1"/>
</dbReference>
<dbReference type="RefSeq" id="WP_119809295.1">
    <property type="nucleotide sequence ID" value="NZ_QYUP01000020.1"/>
</dbReference>
<dbReference type="EMBL" id="QYUP01000020">
    <property type="protein sequence ID" value="RJG25864.1"/>
    <property type="molecule type" value="Genomic_DNA"/>
</dbReference>
<feature type="chain" id="PRO_5019576389" evidence="1">
    <location>
        <begin position="38"/>
        <end position="274"/>
    </location>
</feature>
<feature type="domain" description="Ice-binding protein C-terminal" evidence="2">
    <location>
        <begin position="247"/>
        <end position="270"/>
    </location>
</feature>
<organism evidence="3 4">
    <name type="scientific">Massilia cavernae</name>
    <dbReference type="NCBI Taxonomy" id="2320864"/>
    <lineage>
        <taxon>Bacteria</taxon>
        <taxon>Pseudomonadati</taxon>
        <taxon>Pseudomonadota</taxon>
        <taxon>Betaproteobacteria</taxon>
        <taxon>Burkholderiales</taxon>
        <taxon>Oxalobacteraceae</taxon>
        <taxon>Telluria group</taxon>
        <taxon>Massilia</taxon>
    </lineage>
</organism>
<dbReference type="NCBIfam" id="TIGR02595">
    <property type="entry name" value="PEP_CTERM"/>
    <property type="match status" value="1"/>
</dbReference>
<dbReference type="OrthoDB" id="7594412at2"/>
<dbReference type="Proteomes" id="UP000284006">
    <property type="component" value="Unassembled WGS sequence"/>
</dbReference>
<sequence>MGLLRRILTKEKIMLKCTTVGLLVSFTLLCLAPHASATVVSGTSSSYGESANLTLTPLIGLPFAIGSGPVPTAGGSAPAPYNDSDSVAQIISLPLSAFLQTVNASSNVDGAPGSRFADADATVLNLSALLGLLTAQVVQSTAAVSGDFGALSSVGTSNLEGLMVNGMPFIVASPAPNTPLFSAPGLTVTLNEQIHTGDGINSLGLAVNAIHIAFNNFAHGLGLINGDIIISHSEALLTAIPNNDNGQVPEPGTLLLLAGGMIGFMAMGRRRPLK</sequence>
<accession>A0A418Y7H6</accession>